<dbReference type="GeneID" id="16075548"/>
<dbReference type="KEGG" id="sre:PTSG_04074"/>
<proteinExistence type="predicted"/>
<dbReference type="GO" id="GO:0016020">
    <property type="term" value="C:membrane"/>
    <property type="evidence" value="ECO:0007669"/>
    <property type="project" value="GOC"/>
</dbReference>
<dbReference type="EMBL" id="GL832963">
    <property type="protein sequence ID" value="EGD83466.1"/>
    <property type="molecule type" value="Genomic_DNA"/>
</dbReference>
<name>F2U6I4_SALR5</name>
<evidence type="ECO:0000256" key="2">
    <source>
        <dbReference type="SAM" id="MobiDB-lite"/>
    </source>
</evidence>
<dbReference type="SUPFAM" id="SSF53448">
    <property type="entry name" value="Nucleotide-diphospho-sugar transferases"/>
    <property type="match status" value="1"/>
</dbReference>
<protein>
    <submittedName>
        <fullName evidence="3">Uncharacterized protein</fullName>
    </submittedName>
</protein>
<accession>F2U6I4</accession>
<organism evidence="4">
    <name type="scientific">Salpingoeca rosetta (strain ATCC 50818 / BSB-021)</name>
    <dbReference type="NCBI Taxonomy" id="946362"/>
    <lineage>
        <taxon>Eukaryota</taxon>
        <taxon>Choanoflagellata</taxon>
        <taxon>Craspedida</taxon>
        <taxon>Salpingoecidae</taxon>
        <taxon>Salpingoeca</taxon>
    </lineage>
</organism>
<dbReference type="Pfam" id="PF04488">
    <property type="entry name" value="Gly_transf_sug"/>
    <property type="match status" value="1"/>
</dbReference>
<reference evidence="3" key="1">
    <citation type="submission" date="2009-08" db="EMBL/GenBank/DDBJ databases">
        <title>Annotation of Salpingoeca rosetta.</title>
        <authorList>
            <consortium name="The Broad Institute Genome Sequencing Platform"/>
            <person name="Russ C."/>
            <person name="Cuomo C."/>
            <person name="Burger G."/>
            <person name="Gray M.W."/>
            <person name="Holland P.W.H."/>
            <person name="King N."/>
            <person name="Lang F.B.F."/>
            <person name="Roger A.J."/>
            <person name="Ruiz-Trillo I."/>
            <person name="Young S.K."/>
            <person name="Zeng Q."/>
            <person name="Gargeya S."/>
            <person name="Alvarado L."/>
            <person name="Berlin A."/>
            <person name="Chapman S.B."/>
            <person name="Chen Z."/>
            <person name="Freedman E."/>
            <person name="Gellesch M."/>
            <person name="Goldberg J."/>
            <person name="Griggs A."/>
            <person name="Gujja S."/>
            <person name="Heilman E."/>
            <person name="Heiman D."/>
            <person name="Howarth C."/>
            <person name="Mehta T."/>
            <person name="Neiman D."/>
            <person name="Pearson M."/>
            <person name="Roberts A."/>
            <person name="Saif S."/>
            <person name="Shea T."/>
            <person name="Shenoy N."/>
            <person name="Sisk P."/>
            <person name="Stolte C."/>
            <person name="Sykes S."/>
            <person name="White J."/>
            <person name="Yandava C."/>
            <person name="Haas B."/>
            <person name="Nusbaum C."/>
            <person name="Birren B."/>
        </authorList>
    </citation>
    <scope>NUCLEOTIDE SEQUENCE [LARGE SCALE GENOMIC DNA]</scope>
    <source>
        <strain evidence="3">ATCC 50818</strain>
    </source>
</reference>
<dbReference type="PANTHER" id="PTHR32385">
    <property type="entry name" value="MANNOSYL PHOSPHORYLINOSITOL CERAMIDE SYNTHASE"/>
    <property type="match status" value="1"/>
</dbReference>
<dbReference type="InterPro" id="IPR051706">
    <property type="entry name" value="Glycosyltransferase_domain"/>
</dbReference>
<dbReference type="AlphaFoldDB" id="F2U6I4"/>
<evidence type="ECO:0000313" key="3">
    <source>
        <dbReference type="EMBL" id="EGD83466.1"/>
    </source>
</evidence>
<evidence type="ECO:0000256" key="1">
    <source>
        <dbReference type="ARBA" id="ARBA00022679"/>
    </source>
</evidence>
<dbReference type="InParanoid" id="F2U6I4"/>
<dbReference type="GO" id="GO:0000030">
    <property type="term" value="F:mannosyltransferase activity"/>
    <property type="evidence" value="ECO:0007669"/>
    <property type="project" value="TreeGrafter"/>
</dbReference>
<keyword evidence="4" id="KW-1185">Reference proteome</keyword>
<dbReference type="InterPro" id="IPR029044">
    <property type="entry name" value="Nucleotide-diphossugar_trans"/>
</dbReference>
<dbReference type="Proteomes" id="UP000007799">
    <property type="component" value="Unassembled WGS sequence"/>
</dbReference>
<dbReference type="RefSeq" id="XP_004994970.1">
    <property type="nucleotide sequence ID" value="XM_004994913.1"/>
</dbReference>
<keyword evidence="1" id="KW-0808">Transferase</keyword>
<dbReference type="GO" id="GO:0051999">
    <property type="term" value="P:mannosyl-inositol phosphorylceramide biosynthetic process"/>
    <property type="evidence" value="ECO:0007669"/>
    <property type="project" value="TreeGrafter"/>
</dbReference>
<gene>
    <name evidence="3" type="ORF">PTSG_04074</name>
</gene>
<dbReference type="Gene3D" id="3.90.550.20">
    <property type="match status" value="1"/>
</dbReference>
<dbReference type="InterPro" id="IPR007577">
    <property type="entry name" value="GlycoTrfase_DXD_sugar-bd_CS"/>
</dbReference>
<dbReference type="PANTHER" id="PTHR32385:SF15">
    <property type="entry name" value="INOSITOL PHOSPHOCERAMIDE MANNOSYLTRANSFERASE 1"/>
    <property type="match status" value="1"/>
</dbReference>
<sequence>MMSWRMRRRRAVATPAGTCWMVVVCVVVLSIAAGGGGAAAARVARNEFARTLYDSELAEMRMTSLEAAAAAGTAFGACEGEPMMECTSDALFAVTHNGGSKYFNRHDGGDDGNDGCVYETHRSTTDDGENGTSHARCDWEHPPGKHAETKKEDVQQQPPPPQPQISTQTQQQEQRQQPQTQQQLAFVASVCWPEVPVNDSSSGIPRRIIQTWKTHRPRGRFNKFLHKMQRLNPDFEYMLFDDQEVNDFVATHFPRLKFMWDHLIGPFRVQRYDLFRMLAVYHYGGFYLDMDVELEQGLAPLLDQEAVFPHEEMIPTDICRKHGQYGRWPWPYIDCSREFPQLGQFAFGARRHHPFLRRVIEAIYAQFISPDVPPRFSDVYIFTTSGPDLVSHVYNQSSPAEQQHVTVLYPHPYDKFRFGDYGVHHMAGAWRKWTH</sequence>
<dbReference type="OrthoDB" id="3647at2759"/>
<feature type="region of interest" description="Disordered" evidence="2">
    <location>
        <begin position="120"/>
        <end position="180"/>
    </location>
</feature>
<feature type="compositionally biased region" description="Basic and acidic residues" evidence="2">
    <location>
        <begin position="135"/>
        <end position="154"/>
    </location>
</feature>
<feature type="compositionally biased region" description="Low complexity" evidence="2">
    <location>
        <begin position="164"/>
        <end position="180"/>
    </location>
</feature>
<evidence type="ECO:0000313" key="4">
    <source>
        <dbReference type="Proteomes" id="UP000007799"/>
    </source>
</evidence>